<evidence type="ECO:0008006" key="4">
    <source>
        <dbReference type="Google" id="ProtNLM"/>
    </source>
</evidence>
<dbReference type="AlphaFoldDB" id="A0A1G7VRY0"/>
<evidence type="ECO:0000313" key="2">
    <source>
        <dbReference type="EMBL" id="SDG62565.1"/>
    </source>
</evidence>
<dbReference type="Proteomes" id="UP000199009">
    <property type="component" value="Chromosome I"/>
</dbReference>
<feature type="transmembrane region" description="Helical" evidence="1">
    <location>
        <begin position="186"/>
        <end position="206"/>
    </location>
</feature>
<keyword evidence="1" id="KW-1133">Transmembrane helix</keyword>
<dbReference type="RefSeq" id="WP_091486764.1">
    <property type="nucleotide sequence ID" value="NZ_LT629692.1"/>
</dbReference>
<keyword evidence="1" id="KW-0472">Membrane</keyword>
<protein>
    <recommendedName>
        <fullName evidence="4">DUF4337 domain-containing protein</fullName>
    </recommendedName>
</protein>
<dbReference type="STRING" id="370764.SAMN04489810_0811"/>
<organism evidence="2 3">
    <name type="scientific">Microbacterium pygmaeum</name>
    <dbReference type="NCBI Taxonomy" id="370764"/>
    <lineage>
        <taxon>Bacteria</taxon>
        <taxon>Bacillati</taxon>
        <taxon>Actinomycetota</taxon>
        <taxon>Actinomycetes</taxon>
        <taxon>Micrococcales</taxon>
        <taxon>Microbacteriaceae</taxon>
        <taxon>Microbacterium</taxon>
    </lineage>
</organism>
<keyword evidence="3" id="KW-1185">Reference proteome</keyword>
<dbReference type="OrthoDB" id="3078502at2"/>
<dbReference type="EMBL" id="LT629692">
    <property type="protein sequence ID" value="SDG62565.1"/>
    <property type="molecule type" value="Genomic_DNA"/>
</dbReference>
<reference evidence="2 3" key="1">
    <citation type="submission" date="2016-10" db="EMBL/GenBank/DDBJ databases">
        <authorList>
            <person name="de Groot N.N."/>
        </authorList>
    </citation>
    <scope>NUCLEOTIDE SEQUENCE [LARGE SCALE GENOMIC DNA]</scope>
    <source>
        <strain evidence="2 3">DSM 23142</strain>
    </source>
</reference>
<accession>A0A1G7VRY0</accession>
<feature type="transmembrane region" description="Helical" evidence="1">
    <location>
        <begin position="157"/>
        <end position="174"/>
    </location>
</feature>
<evidence type="ECO:0000256" key="1">
    <source>
        <dbReference type="SAM" id="Phobius"/>
    </source>
</evidence>
<keyword evidence="1" id="KW-0812">Transmembrane</keyword>
<proteinExistence type="predicted"/>
<name>A0A1G7VRY0_9MICO</name>
<gene>
    <name evidence="2" type="ORF">SAMN04489810_0811</name>
</gene>
<evidence type="ECO:0000313" key="3">
    <source>
        <dbReference type="Proteomes" id="UP000199009"/>
    </source>
</evidence>
<feature type="transmembrane region" description="Helical" evidence="1">
    <location>
        <begin position="17"/>
        <end position="38"/>
    </location>
</feature>
<sequence length="208" mass="22110">MGETTPKHSRATEVHELIAVILLSLVAVMTAWCGFQSAKWGGDSSVAFSEASTARIEASDFDAQARDARSADLAIYTQWVLAGANDEPALAAYIEDRFSPEFAVAFDAWQADGETERGPFVMTEYVPDGTAEAKAATAKAEALQATALDFNDKGDNYSLMTVLFALVLFLAAIAQRGISLLASRLVLGLAGVIAAAGLVLLITFPIRF</sequence>